<sequence>MAQYSVHSVASYRSGFGRFASWCRARRLPILPAAPATVAKYVDAHAKELSPNTIRHRLAVIGTIHRHCHLPDPTKAPEVELAWRRARRAKPSRPRQVPGLTASLRDQLLEVCSDDLIGLRDKVMVSVGFDTLCRRGELVSIAITDLSLRDNGRLSILVRRSRAIRTAPGEQHTYRRRAADLLPAG</sequence>
<reference evidence="6 7" key="1">
    <citation type="submission" date="2016-10" db="EMBL/GenBank/DDBJ databases">
        <authorList>
            <person name="de Groot N.N."/>
        </authorList>
    </citation>
    <scope>NUCLEOTIDE SEQUENCE [LARGE SCALE GENOMIC DNA]</scope>
    <source>
        <strain evidence="6 7">CGMCC 1.10210</strain>
    </source>
</reference>
<dbReference type="InterPro" id="IPR011010">
    <property type="entry name" value="DNA_brk_join_enz"/>
</dbReference>
<evidence type="ECO:0000313" key="7">
    <source>
        <dbReference type="Proteomes" id="UP000182258"/>
    </source>
</evidence>
<dbReference type="GO" id="GO:0003677">
    <property type="term" value="F:DNA binding"/>
    <property type="evidence" value="ECO:0007669"/>
    <property type="project" value="UniProtKB-UniRule"/>
</dbReference>
<proteinExistence type="predicted"/>
<dbReference type="InterPro" id="IPR010998">
    <property type="entry name" value="Integrase_recombinase_N"/>
</dbReference>
<feature type="domain" description="Core-binding (CB)" evidence="5">
    <location>
        <begin position="1"/>
        <end position="69"/>
    </location>
</feature>
<keyword evidence="1" id="KW-0229">DNA integration</keyword>
<organism evidence="6 7">
    <name type="scientific">Devosia psychrophila</name>
    <dbReference type="NCBI Taxonomy" id="728005"/>
    <lineage>
        <taxon>Bacteria</taxon>
        <taxon>Pseudomonadati</taxon>
        <taxon>Pseudomonadota</taxon>
        <taxon>Alphaproteobacteria</taxon>
        <taxon>Hyphomicrobiales</taxon>
        <taxon>Devosiaceae</taxon>
        <taxon>Devosia</taxon>
    </lineage>
</organism>
<protein>
    <recommendedName>
        <fullName evidence="5">Core-binding (CB) domain-containing protein</fullName>
    </recommendedName>
</protein>
<gene>
    <name evidence="6" type="ORF">SAMN04488059_1617</name>
</gene>
<dbReference type="SUPFAM" id="SSF56349">
    <property type="entry name" value="DNA breaking-rejoining enzymes"/>
    <property type="match status" value="1"/>
</dbReference>
<evidence type="ECO:0000256" key="3">
    <source>
        <dbReference type="ARBA" id="ARBA00023172"/>
    </source>
</evidence>
<name>A0A1I1SH16_9HYPH</name>
<dbReference type="InterPro" id="IPR013762">
    <property type="entry name" value="Integrase-like_cat_sf"/>
</dbReference>
<evidence type="ECO:0000256" key="1">
    <source>
        <dbReference type="ARBA" id="ARBA00022908"/>
    </source>
</evidence>
<dbReference type="GO" id="GO:0015074">
    <property type="term" value="P:DNA integration"/>
    <property type="evidence" value="ECO:0007669"/>
    <property type="project" value="UniProtKB-KW"/>
</dbReference>
<evidence type="ECO:0000313" key="6">
    <source>
        <dbReference type="EMBL" id="SFD43948.1"/>
    </source>
</evidence>
<dbReference type="GO" id="GO:0006310">
    <property type="term" value="P:DNA recombination"/>
    <property type="evidence" value="ECO:0007669"/>
    <property type="project" value="UniProtKB-KW"/>
</dbReference>
<dbReference type="STRING" id="728005.SAMN04488059_1617"/>
<keyword evidence="3" id="KW-0233">DNA recombination</keyword>
<evidence type="ECO:0000256" key="2">
    <source>
        <dbReference type="ARBA" id="ARBA00023125"/>
    </source>
</evidence>
<dbReference type="InterPro" id="IPR044068">
    <property type="entry name" value="CB"/>
</dbReference>
<dbReference type="RefSeq" id="WP_158409597.1">
    <property type="nucleotide sequence ID" value="NZ_FOMB01000061.1"/>
</dbReference>
<dbReference type="EMBL" id="FOMB01000061">
    <property type="protein sequence ID" value="SFD43948.1"/>
    <property type="molecule type" value="Genomic_DNA"/>
</dbReference>
<dbReference type="Proteomes" id="UP000182258">
    <property type="component" value="Unassembled WGS sequence"/>
</dbReference>
<dbReference type="PROSITE" id="PS51900">
    <property type="entry name" value="CB"/>
    <property type="match status" value="1"/>
</dbReference>
<evidence type="ECO:0000259" key="5">
    <source>
        <dbReference type="PROSITE" id="PS51900"/>
    </source>
</evidence>
<evidence type="ECO:0000256" key="4">
    <source>
        <dbReference type="PROSITE-ProRule" id="PRU01248"/>
    </source>
</evidence>
<keyword evidence="2 4" id="KW-0238">DNA-binding</keyword>
<dbReference type="SUPFAM" id="SSF47823">
    <property type="entry name" value="lambda integrase-like, N-terminal domain"/>
    <property type="match status" value="1"/>
</dbReference>
<dbReference type="AlphaFoldDB" id="A0A1I1SH16"/>
<dbReference type="Gene3D" id="1.10.150.130">
    <property type="match status" value="1"/>
</dbReference>
<accession>A0A1I1SH16</accession>
<dbReference type="Gene3D" id="1.10.443.10">
    <property type="entry name" value="Intergrase catalytic core"/>
    <property type="match status" value="1"/>
</dbReference>
<dbReference type="OrthoDB" id="5513193at2"/>